<gene>
    <name evidence="1" type="ORF">GPA22_09825</name>
</gene>
<name>A0ABX1PX51_9RHOO</name>
<dbReference type="Proteomes" id="UP000623795">
    <property type="component" value="Unassembled WGS sequence"/>
</dbReference>
<dbReference type="EMBL" id="WTVN01000012">
    <property type="protein sequence ID" value="NMG44026.1"/>
    <property type="molecule type" value="Genomic_DNA"/>
</dbReference>
<dbReference type="InterPro" id="IPR011006">
    <property type="entry name" value="CheY-like_superfamily"/>
</dbReference>
<proteinExistence type="predicted"/>
<dbReference type="Gene3D" id="3.40.50.2300">
    <property type="match status" value="1"/>
</dbReference>
<reference evidence="1 2" key="1">
    <citation type="submission" date="2019-12" db="EMBL/GenBank/DDBJ databases">
        <title>Comparative genomics gives insights into the taxonomy of the Azoarcus-Aromatoleum group and reveals separate origins of nif in the plant-associated Azoarcus and non-plant-associated Aromatoleum sub-groups.</title>
        <authorList>
            <person name="Lafos M."/>
            <person name="Maluk M."/>
            <person name="Batista M."/>
            <person name="Junghare M."/>
            <person name="Carmona M."/>
            <person name="Faoro H."/>
            <person name="Cruz L.M."/>
            <person name="Battistoni F."/>
            <person name="De Souza E."/>
            <person name="Pedrosa F."/>
            <person name="Chen W.-M."/>
            <person name="Poole P.S."/>
            <person name="Dixon R.A."/>
            <person name="James E.K."/>
        </authorList>
    </citation>
    <scope>NUCLEOTIDE SEQUENCE [LARGE SCALE GENOMIC DNA]</scope>
    <source>
        <strain evidence="1 2">Td21</strain>
    </source>
</reference>
<sequence>MSRMRLESAWKAAGATMLKKQSTETPDCIVVDLGMRSACTQIAQLRDTFPQVDIVVFGPHFDADAFQAAKQAGATEVAAKGSIVERVSRRFPK</sequence>
<keyword evidence="2" id="KW-1185">Reference proteome</keyword>
<protein>
    <submittedName>
        <fullName evidence="1">Response regulator</fullName>
    </submittedName>
</protein>
<dbReference type="SUPFAM" id="SSF52172">
    <property type="entry name" value="CheY-like"/>
    <property type="match status" value="1"/>
</dbReference>
<accession>A0ABX1PX51</accession>
<comment type="caution">
    <text evidence="1">The sequence shown here is derived from an EMBL/GenBank/DDBJ whole genome shotgun (WGS) entry which is preliminary data.</text>
</comment>
<evidence type="ECO:0000313" key="1">
    <source>
        <dbReference type="EMBL" id="NMG44026.1"/>
    </source>
</evidence>
<organism evidence="1 2">
    <name type="scientific">Aromatoleum toluvorans</name>
    <dbReference type="NCBI Taxonomy" id="92002"/>
    <lineage>
        <taxon>Bacteria</taxon>
        <taxon>Pseudomonadati</taxon>
        <taxon>Pseudomonadota</taxon>
        <taxon>Betaproteobacteria</taxon>
        <taxon>Rhodocyclales</taxon>
        <taxon>Rhodocyclaceae</taxon>
        <taxon>Aromatoleum</taxon>
    </lineage>
</organism>
<evidence type="ECO:0000313" key="2">
    <source>
        <dbReference type="Proteomes" id="UP000623795"/>
    </source>
</evidence>